<evidence type="ECO:0000256" key="5">
    <source>
        <dbReference type="ARBA" id="ARBA00022989"/>
    </source>
</evidence>
<dbReference type="PANTHER" id="PTHR24246">
    <property type="entry name" value="OLFACTORY RECEPTOR AND ADENOSINE RECEPTOR"/>
    <property type="match status" value="1"/>
</dbReference>
<feature type="transmembrane region" description="Helical" evidence="12">
    <location>
        <begin position="322"/>
        <end position="350"/>
    </location>
</feature>
<keyword evidence="7 12" id="KW-0472">Membrane</keyword>
<feature type="transmembrane region" description="Helical" evidence="12">
    <location>
        <begin position="484"/>
        <end position="504"/>
    </location>
</feature>
<gene>
    <name evidence="14" type="ORF">DGAL_LOCUS689</name>
</gene>
<evidence type="ECO:0000313" key="14">
    <source>
        <dbReference type="EMBL" id="CAH0098606.1"/>
    </source>
</evidence>
<sequence length="720" mass="83590">MESDKSLWILACMLYVKMLVSSPYAIIPFRAQNNFSFTVNVHKMNHSSEISTPSFSRFPLDIPMSIRPMTLGQQSYRYGIVVLGSLINFVVVFVVYYSRQLHYPRHLFWAAISLLNEFTIIQTLLEVVAIVNDDRVACQIFVLHAGVTYTTTLTFMALAALDRYLAIARYEWYKRKVTNRGAIYLLSFGFFVTYTTITSPFWTRFKNISDCTVNITHMHCLMIYDLLLGVVCVILHVMLFLRSRAYINQYPSNFLPTSIALPILPINPQNDIPEGQQMEGRNHQKENSTNAAGQTAEPQTGDTMCFSCFFNRPKINRLEILAALKMVFVLSVWLCTFPVTLNAIMIYWCIRLEQHCPVIFKINPYFTDLFLVHVIYNPLIILTVVGTLINLFVVFVIYYSRQLHYPRHLFWAAISLINEFSIIQTLLEIVAILHGNRVACQIFVFNAGVSYTISLTFLALAALDRYLVIGRYEWYKNKVTNRGAIYLLSFGFIVTYATITSPFWTGFKDFRNCTINLTHMHCVMIYDLLLGFLCVILHIMIFLRSRKAARLHQNYLETSIAMRFTPTPSINLRVPNEEQGFEMPLREREARHTDATGISLPRQLDDIAESGDQNMLCLPWFFNRPKLNRLEIIAALNMSINILPVWLCTFPVTLNAIMIYWCIRLEMNCPVIYRINPYIRDMFLFHNVYTPLMYMLTSSEFKRALIHCKRKFKCNYSVRT</sequence>
<comment type="similarity">
    <text evidence="2">Belongs to the G-protein coupled receptor 1 family.</text>
</comment>
<dbReference type="Proteomes" id="UP000789390">
    <property type="component" value="Unassembled WGS sequence"/>
</dbReference>
<evidence type="ECO:0000256" key="9">
    <source>
        <dbReference type="ARBA" id="ARBA00023180"/>
    </source>
</evidence>
<feature type="transmembrane region" description="Helical" evidence="12">
    <location>
        <begin position="524"/>
        <end position="543"/>
    </location>
</feature>
<comment type="subcellular location">
    <subcellularLocation>
        <location evidence="1">Cell membrane</location>
        <topology evidence="1">Multi-pass membrane protein</topology>
    </subcellularLocation>
</comment>
<evidence type="ECO:0000256" key="10">
    <source>
        <dbReference type="ARBA" id="ARBA00023224"/>
    </source>
</evidence>
<evidence type="ECO:0000256" key="4">
    <source>
        <dbReference type="ARBA" id="ARBA00022692"/>
    </source>
</evidence>
<evidence type="ECO:0000256" key="3">
    <source>
        <dbReference type="ARBA" id="ARBA00022475"/>
    </source>
</evidence>
<protein>
    <recommendedName>
        <fullName evidence="13">G-protein coupled receptors family 1 profile domain-containing protein</fullName>
    </recommendedName>
</protein>
<keyword evidence="3" id="KW-1003">Cell membrane</keyword>
<dbReference type="InterPro" id="IPR000276">
    <property type="entry name" value="GPCR_Rhodpsn"/>
</dbReference>
<feature type="transmembrane region" description="Helical" evidence="12">
    <location>
        <begin position="76"/>
        <end position="96"/>
    </location>
</feature>
<dbReference type="AlphaFoldDB" id="A0A8J2RLS2"/>
<dbReference type="GO" id="GO:0004930">
    <property type="term" value="F:G protein-coupled receptor activity"/>
    <property type="evidence" value="ECO:0007669"/>
    <property type="project" value="UniProtKB-KW"/>
</dbReference>
<keyword evidence="4 12" id="KW-0812">Transmembrane</keyword>
<evidence type="ECO:0000256" key="1">
    <source>
        <dbReference type="ARBA" id="ARBA00004651"/>
    </source>
</evidence>
<evidence type="ECO:0000256" key="12">
    <source>
        <dbReference type="SAM" id="Phobius"/>
    </source>
</evidence>
<feature type="domain" description="G-protein coupled receptors family 1 profile" evidence="13">
    <location>
        <begin position="87"/>
        <end position="381"/>
    </location>
</feature>
<dbReference type="SUPFAM" id="SSF81321">
    <property type="entry name" value="Family A G protein-coupled receptor-like"/>
    <property type="match status" value="2"/>
</dbReference>
<accession>A0A8J2RLS2</accession>
<keyword evidence="8" id="KW-0675">Receptor</keyword>
<name>A0A8J2RLS2_9CRUS</name>
<dbReference type="Gene3D" id="1.20.1070.10">
    <property type="entry name" value="Rhodopsin 7-helix transmembrane proteins"/>
    <property type="match status" value="2"/>
</dbReference>
<feature type="transmembrane region" description="Helical" evidence="12">
    <location>
        <begin position="409"/>
        <end position="430"/>
    </location>
</feature>
<comment type="caution">
    <text evidence="14">The sequence shown here is derived from an EMBL/GenBank/DDBJ whole genome shotgun (WGS) entry which is preliminary data.</text>
</comment>
<evidence type="ECO:0000256" key="11">
    <source>
        <dbReference type="SAM" id="MobiDB-lite"/>
    </source>
</evidence>
<feature type="transmembrane region" description="Helical" evidence="12">
    <location>
        <begin position="222"/>
        <end position="241"/>
    </location>
</feature>
<feature type="domain" description="G-protein coupled receptors family 1 profile" evidence="13">
    <location>
        <begin position="389"/>
        <end position="694"/>
    </location>
</feature>
<feature type="transmembrane region" description="Helical" evidence="12">
    <location>
        <begin position="442"/>
        <end position="463"/>
    </location>
</feature>
<dbReference type="GO" id="GO:0001973">
    <property type="term" value="P:G protein-coupled adenosine receptor signaling pathway"/>
    <property type="evidence" value="ECO:0007669"/>
    <property type="project" value="TreeGrafter"/>
</dbReference>
<evidence type="ECO:0000256" key="6">
    <source>
        <dbReference type="ARBA" id="ARBA00023040"/>
    </source>
</evidence>
<proteinExistence type="inferred from homology"/>
<keyword evidence="9" id="KW-0325">Glycoprotein</keyword>
<organism evidence="14 15">
    <name type="scientific">Daphnia galeata</name>
    <dbReference type="NCBI Taxonomy" id="27404"/>
    <lineage>
        <taxon>Eukaryota</taxon>
        <taxon>Metazoa</taxon>
        <taxon>Ecdysozoa</taxon>
        <taxon>Arthropoda</taxon>
        <taxon>Crustacea</taxon>
        <taxon>Branchiopoda</taxon>
        <taxon>Diplostraca</taxon>
        <taxon>Cladocera</taxon>
        <taxon>Anomopoda</taxon>
        <taxon>Daphniidae</taxon>
        <taxon>Daphnia</taxon>
    </lineage>
</organism>
<evidence type="ECO:0000256" key="8">
    <source>
        <dbReference type="ARBA" id="ARBA00023170"/>
    </source>
</evidence>
<keyword evidence="10" id="KW-0807">Transducer</keyword>
<feature type="transmembrane region" description="Helical" evidence="12">
    <location>
        <begin position="632"/>
        <end position="661"/>
    </location>
</feature>
<dbReference type="GO" id="GO:0005886">
    <property type="term" value="C:plasma membrane"/>
    <property type="evidence" value="ECO:0007669"/>
    <property type="project" value="UniProtKB-SubCell"/>
</dbReference>
<feature type="transmembrane region" description="Helical" evidence="12">
    <location>
        <begin position="108"/>
        <end position="129"/>
    </location>
</feature>
<keyword evidence="6" id="KW-0297">G-protein coupled receptor</keyword>
<reference evidence="14" key="1">
    <citation type="submission" date="2021-11" db="EMBL/GenBank/DDBJ databases">
        <authorList>
            <person name="Schell T."/>
        </authorList>
    </citation>
    <scope>NUCLEOTIDE SEQUENCE</scope>
    <source>
        <strain evidence="14">M5</strain>
    </source>
</reference>
<dbReference type="PROSITE" id="PS50262">
    <property type="entry name" value="G_PROTEIN_RECEP_F1_2"/>
    <property type="match status" value="2"/>
</dbReference>
<dbReference type="OrthoDB" id="6346612at2759"/>
<keyword evidence="5 12" id="KW-1133">Transmembrane helix</keyword>
<dbReference type="Pfam" id="PF00001">
    <property type="entry name" value="7tm_1"/>
    <property type="match status" value="2"/>
</dbReference>
<feature type="transmembrane region" description="Helical" evidence="12">
    <location>
        <begin position="141"/>
        <end position="161"/>
    </location>
</feature>
<dbReference type="GO" id="GO:0007189">
    <property type="term" value="P:adenylate cyclase-activating G protein-coupled receptor signaling pathway"/>
    <property type="evidence" value="ECO:0007669"/>
    <property type="project" value="TreeGrafter"/>
</dbReference>
<dbReference type="PRINTS" id="PR00237">
    <property type="entry name" value="GPCRRHODOPSN"/>
</dbReference>
<dbReference type="PANTHER" id="PTHR24246:SF27">
    <property type="entry name" value="ADENOSINE RECEPTOR, ISOFORM A"/>
    <property type="match status" value="1"/>
</dbReference>
<evidence type="ECO:0000259" key="13">
    <source>
        <dbReference type="PROSITE" id="PS50262"/>
    </source>
</evidence>
<dbReference type="CDD" id="cd00637">
    <property type="entry name" value="7tm_classA_rhodopsin-like"/>
    <property type="match status" value="1"/>
</dbReference>
<feature type="transmembrane region" description="Helical" evidence="12">
    <location>
        <begin position="182"/>
        <end position="202"/>
    </location>
</feature>
<feature type="compositionally biased region" description="Polar residues" evidence="11">
    <location>
        <begin position="287"/>
        <end position="298"/>
    </location>
</feature>
<evidence type="ECO:0000256" key="2">
    <source>
        <dbReference type="ARBA" id="ARBA00010663"/>
    </source>
</evidence>
<feature type="transmembrane region" description="Helical" evidence="12">
    <location>
        <begin position="370"/>
        <end position="397"/>
    </location>
</feature>
<feature type="region of interest" description="Disordered" evidence="11">
    <location>
        <begin position="274"/>
        <end position="298"/>
    </location>
</feature>
<evidence type="ECO:0000313" key="15">
    <source>
        <dbReference type="Proteomes" id="UP000789390"/>
    </source>
</evidence>
<feature type="transmembrane region" description="Helical" evidence="12">
    <location>
        <begin position="7"/>
        <end position="27"/>
    </location>
</feature>
<dbReference type="EMBL" id="CAKKLH010000003">
    <property type="protein sequence ID" value="CAH0098606.1"/>
    <property type="molecule type" value="Genomic_DNA"/>
</dbReference>
<keyword evidence="15" id="KW-1185">Reference proteome</keyword>
<evidence type="ECO:0000256" key="7">
    <source>
        <dbReference type="ARBA" id="ARBA00023136"/>
    </source>
</evidence>
<dbReference type="InterPro" id="IPR017452">
    <property type="entry name" value="GPCR_Rhodpsn_7TM"/>
</dbReference>